<evidence type="ECO:0000313" key="3">
    <source>
        <dbReference type="Proteomes" id="UP000199545"/>
    </source>
</evidence>
<dbReference type="InterPro" id="IPR012505">
    <property type="entry name" value="YbbR"/>
</dbReference>
<dbReference type="Gene3D" id="2.170.120.40">
    <property type="entry name" value="YbbR-like domain"/>
    <property type="match status" value="2"/>
</dbReference>
<keyword evidence="1" id="KW-1133">Transmembrane helix</keyword>
<organism evidence="2 3">
    <name type="scientific">Thermoflavimicrobium dichotomicum</name>
    <dbReference type="NCBI Taxonomy" id="46223"/>
    <lineage>
        <taxon>Bacteria</taxon>
        <taxon>Bacillati</taxon>
        <taxon>Bacillota</taxon>
        <taxon>Bacilli</taxon>
        <taxon>Bacillales</taxon>
        <taxon>Thermoactinomycetaceae</taxon>
        <taxon>Thermoflavimicrobium</taxon>
    </lineage>
</organism>
<proteinExistence type="predicted"/>
<dbReference type="PANTHER" id="PTHR37804">
    <property type="entry name" value="CDAA REGULATORY PROTEIN CDAR"/>
    <property type="match status" value="1"/>
</dbReference>
<dbReference type="OrthoDB" id="1013291at2"/>
<dbReference type="EMBL" id="FORR01000019">
    <property type="protein sequence ID" value="SFJ74091.1"/>
    <property type="molecule type" value="Genomic_DNA"/>
</dbReference>
<dbReference type="Proteomes" id="UP000199545">
    <property type="component" value="Unassembled WGS sequence"/>
</dbReference>
<dbReference type="Pfam" id="PF07949">
    <property type="entry name" value="YbbR"/>
    <property type="match status" value="4"/>
</dbReference>
<dbReference type="InterPro" id="IPR053154">
    <property type="entry name" value="c-di-AMP_regulator"/>
</dbReference>
<keyword evidence="1" id="KW-0472">Membrane</keyword>
<evidence type="ECO:0000313" key="2">
    <source>
        <dbReference type="EMBL" id="SFJ74091.1"/>
    </source>
</evidence>
<reference evidence="2 3" key="1">
    <citation type="submission" date="2016-10" db="EMBL/GenBank/DDBJ databases">
        <authorList>
            <person name="de Groot N.N."/>
        </authorList>
    </citation>
    <scope>NUCLEOTIDE SEQUENCE [LARGE SCALE GENOMIC DNA]</scope>
    <source>
        <strain evidence="2 3">DSM 44778</strain>
    </source>
</reference>
<protein>
    <submittedName>
        <fullName evidence="2">YbbR domain-containing protein</fullName>
    </submittedName>
</protein>
<dbReference type="AlphaFoldDB" id="A0A1I3TX01"/>
<evidence type="ECO:0000256" key="1">
    <source>
        <dbReference type="SAM" id="Phobius"/>
    </source>
</evidence>
<feature type="transmembrane region" description="Helical" evidence="1">
    <location>
        <begin position="9"/>
        <end position="26"/>
    </location>
</feature>
<dbReference type="RefSeq" id="WP_093231275.1">
    <property type="nucleotide sequence ID" value="NZ_FORR01000019.1"/>
</dbReference>
<sequence length="407" mass="45150">MNKWLENDIVLRIISVGLAIILWFSVSESSFSIWKDRDFASTQTRIEVPVEAKYDQDQYELVKLYPNKVQLVLTGDEYLLERLSFNYRVFVDLRKLGAGRHHDVPLQIEGIPLGIDKKLNPASVDVILEEKLQKEVPVQVDLVGNVTDGYKIGTPIVSPDKVLVSGTKSQLDEVKSVRAVVQVGNLNQVIKKDIRLQPFGDQGPLSLNQVSITPEVVHVEIPMSIPNKKVPLKVEIAKGPPLGYAIESLTFKPSEVTVFGPQIYLNTLDFYSGIQLDLSRVKSDQTLHLPVSAKSPAVKVEPKDIEIYVKMVPAETKTIENVPIQLTGIGEGLHAKFDSKTDGKLTVTVSGAPAILENLSAGDIKAYCDVSNLTKGKHVVPIRFNLPPYVKVENQETMKVNIELTEK</sequence>
<gene>
    <name evidence="2" type="ORF">SAMN05421852_11976</name>
</gene>
<dbReference type="Gene3D" id="2.170.120.30">
    <property type="match status" value="2"/>
</dbReference>
<name>A0A1I3TX01_9BACL</name>
<accession>A0A1I3TX01</accession>
<keyword evidence="1" id="KW-0812">Transmembrane</keyword>
<dbReference type="PANTHER" id="PTHR37804:SF1">
    <property type="entry name" value="CDAA REGULATORY PROTEIN CDAR"/>
    <property type="match status" value="1"/>
</dbReference>
<keyword evidence="3" id="KW-1185">Reference proteome</keyword>
<dbReference type="STRING" id="46223.SAMN05421852_11976"/>